<name>A0A1I4D3F4_9GAMM</name>
<comment type="similarity">
    <text evidence="2 11">Belongs to the ABC-2 integral membrane protein family.</text>
</comment>
<dbReference type="PROSITE" id="PS51012">
    <property type="entry name" value="ABC_TM2"/>
    <property type="match status" value="1"/>
</dbReference>
<feature type="domain" description="ABC transmembrane type-2" evidence="12">
    <location>
        <begin position="33"/>
        <end position="257"/>
    </location>
</feature>
<evidence type="ECO:0000256" key="2">
    <source>
        <dbReference type="ARBA" id="ARBA00007783"/>
    </source>
</evidence>
<keyword evidence="7" id="KW-0972">Capsule biogenesis/degradation</keyword>
<dbReference type="Proteomes" id="UP000198725">
    <property type="component" value="Unassembled WGS sequence"/>
</dbReference>
<feature type="transmembrane region" description="Helical" evidence="11">
    <location>
        <begin position="105"/>
        <end position="138"/>
    </location>
</feature>
<keyword evidence="9" id="KW-0625">Polysaccharide transport</keyword>
<dbReference type="InterPro" id="IPR047817">
    <property type="entry name" value="ABC2_TM_bact-type"/>
</dbReference>
<dbReference type="GO" id="GO:0015774">
    <property type="term" value="P:polysaccharide transport"/>
    <property type="evidence" value="ECO:0007669"/>
    <property type="project" value="UniProtKB-KW"/>
</dbReference>
<feature type="transmembrane region" description="Helical" evidence="11">
    <location>
        <begin position="64"/>
        <end position="84"/>
    </location>
</feature>
<evidence type="ECO:0000313" key="13">
    <source>
        <dbReference type="EMBL" id="SFK88042.1"/>
    </source>
</evidence>
<keyword evidence="6 11" id="KW-0812">Transmembrane</keyword>
<comment type="subcellular location">
    <subcellularLocation>
        <location evidence="11">Cell inner membrane</location>
        <topology evidence="11">Multi-pass membrane protein</topology>
    </subcellularLocation>
    <subcellularLocation>
        <location evidence="1">Cell membrane</location>
        <topology evidence="1">Multi-pass membrane protein</topology>
    </subcellularLocation>
</comment>
<dbReference type="InterPro" id="IPR000412">
    <property type="entry name" value="ABC_2_transport"/>
</dbReference>
<evidence type="ECO:0000256" key="1">
    <source>
        <dbReference type="ARBA" id="ARBA00004651"/>
    </source>
</evidence>
<keyword evidence="10 11" id="KW-0472">Membrane</keyword>
<feature type="transmembrane region" description="Helical" evidence="11">
    <location>
        <begin position="180"/>
        <end position="198"/>
    </location>
</feature>
<evidence type="ECO:0000256" key="11">
    <source>
        <dbReference type="RuleBase" id="RU361157"/>
    </source>
</evidence>
<dbReference type="EMBL" id="FOSR01000008">
    <property type="protein sequence ID" value="SFK88042.1"/>
    <property type="molecule type" value="Genomic_DNA"/>
</dbReference>
<proteinExistence type="inferred from homology"/>
<dbReference type="Pfam" id="PF01061">
    <property type="entry name" value="ABC2_membrane"/>
    <property type="match status" value="1"/>
</dbReference>
<dbReference type="PANTHER" id="PTHR30413">
    <property type="entry name" value="INNER MEMBRANE TRANSPORT PERMEASE"/>
    <property type="match status" value="1"/>
</dbReference>
<protein>
    <recommendedName>
        <fullName evidence="11">Transport permease protein</fullName>
    </recommendedName>
</protein>
<dbReference type="PANTHER" id="PTHR30413:SF10">
    <property type="entry name" value="CAPSULE POLYSACCHARIDE EXPORT INNER-MEMBRANE PROTEIN CTRC"/>
    <property type="match status" value="1"/>
</dbReference>
<evidence type="ECO:0000313" key="14">
    <source>
        <dbReference type="Proteomes" id="UP000198725"/>
    </source>
</evidence>
<dbReference type="GO" id="GO:0015920">
    <property type="term" value="P:lipopolysaccharide transport"/>
    <property type="evidence" value="ECO:0007669"/>
    <property type="project" value="TreeGrafter"/>
</dbReference>
<keyword evidence="3 11" id="KW-0813">Transport</keyword>
<evidence type="ECO:0000256" key="10">
    <source>
        <dbReference type="ARBA" id="ARBA00023136"/>
    </source>
</evidence>
<keyword evidence="5" id="KW-0762">Sugar transport</keyword>
<keyword evidence="14" id="KW-1185">Reference proteome</keyword>
<evidence type="ECO:0000256" key="6">
    <source>
        <dbReference type="ARBA" id="ARBA00022692"/>
    </source>
</evidence>
<keyword evidence="8 11" id="KW-1133">Transmembrane helix</keyword>
<feature type="transmembrane region" description="Helical" evidence="11">
    <location>
        <begin position="233"/>
        <end position="254"/>
    </location>
</feature>
<feature type="transmembrane region" description="Helical" evidence="11">
    <location>
        <begin position="31"/>
        <end position="52"/>
    </location>
</feature>
<evidence type="ECO:0000256" key="8">
    <source>
        <dbReference type="ARBA" id="ARBA00022989"/>
    </source>
</evidence>
<dbReference type="PRINTS" id="PR00164">
    <property type="entry name" value="ABC2TRNSPORT"/>
</dbReference>
<gene>
    <name evidence="13" type="ORF">SAMN05192579_10862</name>
</gene>
<evidence type="ECO:0000256" key="4">
    <source>
        <dbReference type="ARBA" id="ARBA00022475"/>
    </source>
</evidence>
<evidence type="ECO:0000256" key="7">
    <source>
        <dbReference type="ARBA" id="ARBA00022903"/>
    </source>
</evidence>
<feature type="transmembrane region" description="Helical" evidence="11">
    <location>
        <begin position="144"/>
        <end position="168"/>
    </location>
</feature>
<dbReference type="AlphaFoldDB" id="A0A1I4D3F4"/>
<dbReference type="GO" id="GO:0043190">
    <property type="term" value="C:ATP-binding cassette (ABC) transporter complex"/>
    <property type="evidence" value="ECO:0007669"/>
    <property type="project" value="InterPro"/>
</dbReference>
<sequence>MKLSLFGRLWLRRDVFVELTRRDIESRYSGSFLGLFWSFFNPLLMLAVYTLAFRVFLGMRWPGMASGSAFSLMIFCGMVVHSALSECITRAPGVIVSQTNLVKRVVFPLAVLPCVMVASTLFNMLLSLLVLLLFVLLTGHALHPVLLCLPLVYAPFVLLLCGVSWFMASLGVFVRDVTQIAGVLSSILMFLSPVFYPASSLHEPFRSWILFNPLTLMIEQTRKLVLFGQAPDWHALGIYTLAAVVVFLFGYAWFQRTRDGFADVL</sequence>
<evidence type="ECO:0000256" key="9">
    <source>
        <dbReference type="ARBA" id="ARBA00023047"/>
    </source>
</evidence>
<evidence type="ECO:0000259" key="12">
    <source>
        <dbReference type="PROSITE" id="PS51012"/>
    </source>
</evidence>
<dbReference type="InterPro" id="IPR013525">
    <property type="entry name" value="ABC2_TM"/>
</dbReference>
<organism evidence="13 14">
    <name type="scientific">Rhodanobacter glycinis</name>
    <dbReference type="NCBI Taxonomy" id="582702"/>
    <lineage>
        <taxon>Bacteria</taxon>
        <taxon>Pseudomonadati</taxon>
        <taxon>Pseudomonadota</taxon>
        <taxon>Gammaproteobacteria</taxon>
        <taxon>Lysobacterales</taxon>
        <taxon>Rhodanobacteraceae</taxon>
        <taxon>Rhodanobacter</taxon>
    </lineage>
</organism>
<reference evidence="14" key="1">
    <citation type="submission" date="2016-10" db="EMBL/GenBank/DDBJ databases">
        <authorList>
            <person name="Varghese N."/>
            <person name="Submissions S."/>
        </authorList>
    </citation>
    <scope>NUCLEOTIDE SEQUENCE [LARGE SCALE GENOMIC DNA]</scope>
    <source>
        <strain evidence="14">MO64</strain>
    </source>
</reference>
<dbReference type="PIRSF" id="PIRSF006648">
    <property type="entry name" value="DrrB"/>
    <property type="match status" value="1"/>
</dbReference>
<accession>A0A1I4D3F4</accession>
<evidence type="ECO:0000256" key="3">
    <source>
        <dbReference type="ARBA" id="ARBA00022448"/>
    </source>
</evidence>
<keyword evidence="4 11" id="KW-1003">Cell membrane</keyword>
<evidence type="ECO:0000256" key="5">
    <source>
        <dbReference type="ARBA" id="ARBA00022597"/>
    </source>
</evidence>
<dbReference type="GO" id="GO:0140359">
    <property type="term" value="F:ABC-type transporter activity"/>
    <property type="evidence" value="ECO:0007669"/>
    <property type="project" value="InterPro"/>
</dbReference>